<feature type="compositionally biased region" description="Low complexity" evidence="1">
    <location>
        <begin position="1"/>
        <end position="15"/>
    </location>
</feature>
<protein>
    <submittedName>
        <fullName evidence="3">Uncharacterized protein</fullName>
    </submittedName>
</protein>
<dbReference type="OrthoDB" id="4005059at2"/>
<dbReference type="eggNOG" id="ENOG502ZPUG">
    <property type="taxonomic scope" value="Bacteria"/>
</dbReference>
<evidence type="ECO:0000256" key="1">
    <source>
        <dbReference type="SAM" id="MobiDB-lite"/>
    </source>
</evidence>
<gene>
    <name evidence="3" type="ORF">SCLAV_2748</name>
</gene>
<keyword evidence="2" id="KW-1133">Transmembrane helix</keyword>
<evidence type="ECO:0000256" key="2">
    <source>
        <dbReference type="SAM" id="Phobius"/>
    </source>
</evidence>
<sequence>MSGTETAEAPDGGAAPDRDDPNTLVRRDAVLIVAVLLDRTPAEPFRPGPLERVWRAGRHDEVVSHAERRAAYTDAGLTPLLWSPEVRWHRETTGPVVSPFGFRLDAVELIRLTGSARQTLAAMGTPPVANGVALLHGTLPPHAPVRMAKTLQECADVNAHRPHPAQRMWVADQLPPGCRIADFERKAVHCTLMTPRGALPPPYEADLPEWELLDQWLWSMQHATQYPPSDEAREQLDGIRFPLPHCVRAALGSRGLTLIGADPEPARNYYTGAAYHLTTLYADALALARLQQIVLDAFGAEVARVAEREPGRRPVALLERELLVFRRSYWSAGFGRQENVDEMTRAWQRAAGLPDALQRLTGDLGELSRQVQAAETATTNAILGLIAAFGLPLTAGLAVWAGLPSAGTTSLWRFLGVIAVATAALVVFFPGLRRLLVDLFRRRRPGTAARADGRRWRRWLRRS</sequence>
<name>E2PUP1_STRCL</name>
<reference evidence="3 4" key="1">
    <citation type="journal article" date="2010" name="Genome Biol. Evol.">
        <title>The sequence of a 1.8-mb bacterial linear plasmid reveals a rich evolutionary reservoir of secondary metabolic pathways.</title>
        <authorList>
            <person name="Medema M.H."/>
            <person name="Trefzer A."/>
            <person name="Kovalchuk A."/>
            <person name="van den Berg M."/>
            <person name="Mueller U."/>
            <person name="Heijne W."/>
            <person name="Wu L."/>
            <person name="Alam M.T."/>
            <person name="Ronning C.M."/>
            <person name="Nierman W.C."/>
            <person name="Bovenberg R.A.L."/>
            <person name="Breitling R."/>
            <person name="Takano E."/>
        </authorList>
    </citation>
    <scope>NUCLEOTIDE SEQUENCE [LARGE SCALE GENOMIC DNA]</scope>
    <source>
        <strain evidence="4">ATCC 27064 / DSM 738 / JCM 4710 / NBRC 13307 / NCIMB 12785 / NRRL 3585 / VKM Ac-602</strain>
    </source>
</reference>
<dbReference type="AlphaFoldDB" id="E2PUP1"/>
<organism evidence="3 4">
    <name type="scientific">Streptomyces clavuligerus</name>
    <dbReference type="NCBI Taxonomy" id="1901"/>
    <lineage>
        <taxon>Bacteria</taxon>
        <taxon>Bacillati</taxon>
        <taxon>Actinomycetota</taxon>
        <taxon>Actinomycetes</taxon>
        <taxon>Kitasatosporales</taxon>
        <taxon>Streptomycetaceae</taxon>
        <taxon>Streptomyces</taxon>
    </lineage>
</organism>
<accession>E2PUP1</accession>
<feature type="region of interest" description="Disordered" evidence="1">
    <location>
        <begin position="1"/>
        <end position="22"/>
    </location>
</feature>
<dbReference type="STRING" id="1901.BB341_14780"/>
<dbReference type="KEGG" id="sclf:BB341_14780"/>
<dbReference type="GeneID" id="93730702"/>
<proteinExistence type="predicted"/>
<evidence type="ECO:0000313" key="3">
    <source>
        <dbReference type="EMBL" id="EFG07820.1"/>
    </source>
</evidence>
<keyword evidence="2" id="KW-0472">Membrane</keyword>
<feature type="transmembrane region" description="Helical" evidence="2">
    <location>
        <begin position="414"/>
        <end position="436"/>
    </location>
</feature>
<feature type="transmembrane region" description="Helical" evidence="2">
    <location>
        <begin position="382"/>
        <end position="402"/>
    </location>
</feature>
<keyword evidence="4" id="KW-1185">Reference proteome</keyword>
<evidence type="ECO:0000313" key="4">
    <source>
        <dbReference type="Proteomes" id="UP000002357"/>
    </source>
</evidence>
<dbReference type="Proteomes" id="UP000002357">
    <property type="component" value="Chromosome"/>
</dbReference>
<dbReference type="RefSeq" id="WP_003961025.1">
    <property type="nucleotide sequence ID" value="NZ_CM000913.1"/>
</dbReference>
<dbReference type="EMBL" id="CM000913">
    <property type="protein sequence ID" value="EFG07820.1"/>
    <property type="molecule type" value="Genomic_DNA"/>
</dbReference>
<keyword evidence="2" id="KW-0812">Transmembrane</keyword>